<dbReference type="VEuPathDB" id="TriTrypDB:TcBrA4_0047910"/>
<comment type="caution">
    <text evidence="2">The sequence shown here is derived from an EMBL/GenBank/DDBJ whole genome shotgun (WGS) entry which is preliminary data.</text>
</comment>
<organism evidence="2 3">
    <name type="scientific">Trypanosoma cruzi</name>
    <dbReference type="NCBI Taxonomy" id="5693"/>
    <lineage>
        <taxon>Eukaryota</taxon>
        <taxon>Discoba</taxon>
        <taxon>Euglenozoa</taxon>
        <taxon>Kinetoplastea</taxon>
        <taxon>Metakinetoplastina</taxon>
        <taxon>Trypanosomatida</taxon>
        <taxon>Trypanosomatidae</taxon>
        <taxon>Trypanosoma</taxon>
        <taxon>Schizotrypanum</taxon>
    </lineage>
</organism>
<name>A0A2V2WE87_TRYCR</name>
<dbReference type="VEuPathDB" id="TriTrypDB:TCSYLVIO_009819"/>
<evidence type="ECO:0000313" key="3">
    <source>
        <dbReference type="Proteomes" id="UP000246078"/>
    </source>
</evidence>
<evidence type="ECO:0000313" key="2">
    <source>
        <dbReference type="EMBL" id="PWV06552.1"/>
    </source>
</evidence>
<sequence length="267" mass="29420">MAVGLEKVHVETTGVDIWLLLQSRNERGDIASSGVLRVEFVARSWAPFREAPTVRLSYKRPGECTTETNILALPIVTTRFLSPYDEKDEMAYDTLCKQMNSASVQTRRLSAGCVTHNGAIEEALKGMGFCVIHPVDSTEWKAMAAHATQSHGILSYEPAVVKVFSHAPGAFTAQVITKSHVLSAAISEVLEQALLSKEQTECEEKFSVFGGNLTTLLSGVTCFFFFLCISLSHTFSFPAHCCALLLFTLLRLTVSFLSLPFLWFFAP</sequence>
<keyword evidence="1" id="KW-0812">Transmembrane</keyword>
<feature type="transmembrane region" description="Helical" evidence="1">
    <location>
        <begin position="241"/>
        <end position="266"/>
    </location>
</feature>
<dbReference type="VEuPathDB" id="TriTrypDB:TcG_05995"/>
<dbReference type="VEuPathDB" id="TriTrypDB:C4B63_87g11"/>
<keyword evidence="1" id="KW-0472">Membrane</keyword>
<dbReference type="VEuPathDB" id="TriTrypDB:Tc_MARK_2224"/>
<accession>A0A2V2WE87</accession>
<dbReference type="VEuPathDB" id="TriTrypDB:TcCL_Unassigned05415"/>
<dbReference type="EMBL" id="PRFC01000113">
    <property type="protein sequence ID" value="PWV06552.1"/>
    <property type="molecule type" value="Genomic_DNA"/>
</dbReference>
<keyword evidence="1" id="KW-1133">Transmembrane helix</keyword>
<proteinExistence type="predicted"/>
<dbReference type="VEuPathDB" id="TriTrypDB:TcCLB.511391.140"/>
<protein>
    <submittedName>
        <fullName evidence="2">Alpha-adaptin-like protein</fullName>
    </submittedName>
</protein>
<dbReference type="VEuPathDB" id="TriTrypDB:TCDM_07980"/>
<dbReference type="VEuPathDB" id="TriTrypDB:ECC02_010875"/>
<evidence type="ECO:0000256" key="1">
    <source>
        <dbReference type="SAM" id="Phobius"/>
    </source>
</evidence>
<feature type="transmembrane region" description="Helical" evidence="1">
    <location>
        <begin position="206"/>
        <end position="229"/>
    </location>
</feature>
<reference evidence="2 3" key="1">
    <citation type="journal article" date="2018" name="Microb. Genom.">
        <title>Expanding an expanded genome: long-read sequencing of Trypanosoma cruzi.</title>
        <authorList>
            <person name="Berna L."/>
            <person name="Rodriguez M."/>
            <person name="Chiribao M.L."/>
            <person name="Parodi-Talice A."/>
            <person name="Pita S."/>
            <person name="Rijo G."/>
            <person name="Alvarez-Valin F."/>
            <person name="Robello C."/>
        </authorList>
    </citation>
    <scope>NUCLEOTIDE SEQUENCE [LARGE SCALE GENOMIC DNA]</scope>
    <source>
        <strain evidence="2 3">TCC</strain>
    </source>
</reference>
<gene>
    <name evidence="2" type="ORF">C3747_113g149</name>
</gene>
<dbReference type="Proteomes" id="UP000246078">
    <property type="component" value="Unassembled WGS sequence"/>
</dbReference>
<dbReference type="VEuPathDB" id="TriTrypDB:C3747_113g149"/>
<dbReference type="VEuPathDB" id="TriTrypDB:BCY84_12817"/>
<dbReference type="AlphaFoldDB" id="A0A2V2WE87"/>